<evidence type="ECO:0000313" key="3">
    <source>
        <dbReference type="Proteomes" id="UP000465221"/>
    </source>
</evidence>
<organism evidence="2 3">
    <name type="scientific">Aspergillus udagawae</name>
    <dbReference type="NCBI Taxonomy" id="91492"/>
    <lineage>
        <taxon>Eukaryota</taxon>
        <taxon>Fungi</taxon>
        <taxon>Dikarya</taxon>
        <taxon>Ascomycota</taxon>
        <taxon>Pezizomycotina</taxon>
        <taxon>Eurotiomycetes</taxon>
        <taxon>Eurotiomycetidae</taxon>
        <taxon>Eurotiales</taxon>
        <taxon>Aspergillaceae</taxon>
        <taxon>Aspergillus</taxon>
        <taxon>Aspergillus subgen. Fumigati</taxon>
    </lineage>
</organism>
<evidence type="ECO:0000256" key="1">
    <source>
        <dbReference type="SAM" id="Coils"/>
    </source>
</evidence>
<keyword evidence="1" id="KW-0175">Coiled coil</keyword>
<dbReference type="EMBL" id="BLKC01000177">
    <property type="protein sequence ID" value="GFF58512.1"/>
    <property type="molecule type" value="Genomic_DNA"/>
</dbReference>
<reference evidence="2 3" key="1">
    <citation type="submission" date="2020-01" db="EMBL/GenBank/DDBJ databases">
        <title>Draft genome sequence of Aspergillus udagawae IFM 46972.</title>
        <authorList>
            <person name="Takahashi H."/>
            <person name="Yaguchi T."/>
        </authorList>
    </citation>
    <scope>NUCLEOTIDE SEQUENCE [LARGE SCALE GENOMIC DNA]</scope>
    <source>
        <strain evidence="2 3">IFM 46972</strain>
    </source>
</reference>
<feature type="coiled-coil region" evidence="1">
    <location>
        <begin position="11"/>
        <end position="38"/>
    </location>
</feature>
<proteinExistence type="predicted"/>
<dbReference type="Proteomes" id="UP000465221">
    <property type="component" value="Unassembled WGS sequence"/>
</dbReference>
<name>A0A8H3SEZ4_9EURO</name>
<protein>
    <submittedName>
        <fullName evidence="2">Uncharacterized protein</fullName>
    </submittedName>
</protein>
<evidence type="ECO:0000313" key="2">
    <source>
        <dbReference type="EMBL" id="GFF58512.1"/>
    </source>
</evidence>
<gene>
    <name evidence="2" type="ORF">IFM46972_11126</name>
</gene>
<dbReference type="AlphaFoldDB" id="A0A8H3SEZ4"/>
<sequence length="122" mass="13683">MKELHEQATDEVNWIQKLDNAQQRLLELSNNAVNHHNQHGMHMELGNLEADAEKIIREPFPTGDWPDGMPPLASVHGVFARICKDNNDIAGALRYSLKASLALRRRKVCSRKAIAGMSSMVI</sequence>
<accession>A0A8H3SEZ4</accession>
<comment type="caution">
    <text evidence="2">The sequence shown here is derived from an EMBL/GenBank/DDBJ whole genome shotgun (WGS) entry which is preliminary data.</text>
</comment>